<dbReference type="InterPro" id="IPR036388">
    <property type="entry name" value="WH-like_DNA-bd_sf"/>
</dbReference>
<dbReference type="Gene3D" id="1.10.10.10">
    <property type="entry name" value="Winged helix-like DNA-binding domain superfamily/Winged helix DNA-binding domain"/>
    <property type="match status" value="1"/>
</dbReference>
<reference evidence="5" key="1">
    <citation type="submission" date="2017-01" db="EMBL/GenBank/DDBJ databases">
        <title>Novel pathways for hydrocarbon cycling and metabolic interdependencies in hydrothermal sediment communities.</title>
        <authorList>
            <person name="Dombrowski N."/>
            <person name="Seitz K."/>
            <person name="Teske A."/>
            <person name="Baker B."/>
        </authorList>
    </citation>
    <scope>NUCLEOTIDE SEQUENCE [LARGE SCALE GENOMIC DNA]</scope>
</reference>
<name>A0A1V4QF08_UNCW3</name>
<dbReference type="InterPro" id="IPR003488">
    <property type="entry name" value="DprA"/>
</dbReference>
<dbReference type="SUPFAM" id="SSF47781">
    <property type="entry name" value="RuvA domain 2-like"/>
    <property type="match status" value="1"/>
</dbReference>
<dbReference type="Pfam" id="PF17782">
    <property type="entry name" value="WHD_DprA"/>
    <property type="match status" value="1"/>
</dbReference>
<protein>
    <submittedName>
        <fullName evidence="4">DNA protecting protein DprA</fullName>
    </submittedName>
</protein>
<evidence type="ECO:0000256" key="1">
    <source>
        <dbReference type="ARBA" id="ARBA00006525"/>
    </source>
</evidence>
<comment type="similarity">
    <text evidence="1">Belongs to the DprA/Smf family.</text>
</comment>
<proteinExistence type="inferred from homology"/>
<accession>A0A1V4QF08</accession>
<gene>
    <name evidence="4" type="ORF">BXT86_05825</name>
</gene>
<evidence type="ECO:0000259" key="2">
    <source>
        <dbReference type="Pfam" id="PF02481"/>
    </source>
</evidence>
<dbReference type="Pfam" id="PF02481">
    <property type="entry name" value="DNA_processg_A"/>
    <property type="match status" value="1"/>
</dbReference>
<feature type="domain" description="Smf/DprA SLOG" evidence="2">
    <location>
        <begin position="78"/>
        <end position="286"/>
    </location>
</feature>
<dbReference type="PANTHER" id="PTHR43022">
    <property type="entry name" value="PROTEIN SMF"/>
    <property type="match status" value="1"/>
</dbReference>
<dbReference type="Gene3D" id="3.40.50.450">
    <property type="match status" value="1"/>
</dbReference>
<evidence type="ECO:0000259" key="3">
    <source>
        <dbReference type="Pfam" id="PF17782"/>
    </source>
</evidence>
<organism evidence="4 5">
    <name type="scientific">candidate division WOR-3 bacterium 4484_100</name>
    <dbReference type="NCBI Taxonomy" id="1936077"/>
    <lineage>
        <taxon>Bacteria</taxon>
        <taxon>Bacteria division WOR-3</taxon>
    </lineage>
</organism>
<feature type="domain" description="DprA winged helix" evidence="3">
    <location>
        <begin position="299"/>
        <end position="353"/>
    </location>
</feature>
<sequence>MNEVFDFLDLLSIKKLSETKLYLLLEKYKSPGNIKAADRNELISLVGSEIAHHIKNISSNHKQHKNFRELIEKLRIKVIPYYSKEYPVWLKQISHFPPVIFVRGEILKEDEVSVAIIGTRGATVYGKEIARDFAGRFVDCGVTVVSGMARGIDTQAHWGALKNGGRTIAVLGCGVDICYPPENRKLMEEIIKNGAVISEFTLNTPPLAQNFPKRNRIISGLARAVVAIEAKERSGVMNTVRWALDQNKEVFAIPGNIYARTSKGTNLLIKEGAIPVTSADEVLEYLGIQHTKAERQAKEVLLDEKERLVWDELSFEPIYLDILSERLNQSTGTILEVLLGLEMKGLIRQLPGMMFVKNFDTQGR</sequence>
<evidence type="ECO:0000313" key="5">
    <source>
        <dbReference type="Proteomes" id="UP000191663"/>
    </source>
</evidence>
<evidence type="ECO:0000313" key="4">
    <source>
        <dbReference type="EMBL" id="OPX17567.1"/>
    </source>
</evidence>
<dbReference type="AlphaFoldDB" id="A0A1V4QF08"/>
<dbReference type="GO" id="GO:0009294">
    <property type="term" value="P:DNA-mediated transformation"/>
    <property type="evidence" value="ECO:0007669"/>
    <property type="project" value="InterPro"/>
</dbReference>
<dbReference type="InterPro" id="IPR057666">
    <property type="entry name" value="DrpA_SLOG"/>
</dbReference>
<dbReference type="NCBIfam" id="TIGR00732">
    <property type="entry name" value="dprA"/>
    <property type="match status" value="1"/>
</dbReference>
<dbReference type="InterPro" id="IPR010994">
    <property type="entry name" value="RuvA_2-like"/>
</dbReference>
<dbReference type="SUPFAM" id="SSF102405">
    <property type="entry name" value="MCP/YpsA-like"/>
    <property type="match status" value="1"/>
</dbReference>
<dbReference type="PANTHER" id="PTHR43022:SF1">
    <property type="entry name" value="PROTEIN SMF"/>
    <property type="match status" value="1"/>
</dbReference>
<dbReference type="EMBL" id="MUKB01000107">
    <property type="protein sequence ID" value="OPX17567.1"/>
    <property type="molecule type" value="Genomic_DNA"/>
</dbReference>
<dbReference type="InterPro" id="IPR041614">
    <property type="entry name" value="DprA_WH"/>
</dbReference>
<dbReference type="Proteomes" id="UP000191663">
    <property type="component" value="Unassembled WGS sequence"/>
</dbReference>
<comment type="caution">
    <text evidence="4">The sequence shown here is derived from an EMBL/GenBank/DDBJ whole genome shotgun (WGS) entry which is preliminary data.</text>
</comment>